<sequence length="277" mass="28077">MGELDGRVAIVTGAGRGIGEQVARKLAAAGAHVVVSDRDGAEAEAVVAGLQTAGHAHVGDLTAPGVCDALVASAVATFGGLDIVVNNAGYAWDGPLHKVTDEQYQAMLDIHTIVPFRVLRAAAPHLREAAKAERAEGREVFRKVVNVTSLAGVMGNAGQTAYASGKGAIVGLTRATAKEWGALKINVNCVAFGVIDTRLIAPVGEAGEIPAGDTGGTITLGVPAKVRESFGLAIPLGRPATPEEAARGVYFLCSPASDYVHGQVLNVSGGLSLGMAG</sequence>
<dbReference type="InterPro" id="IPR020904">
    <property type="entry name" value="Sc_DH/Rdtase_CS"/>
</dbReference>
<dbReference type="InterPro" id="IPR036291">
    <property type="entry name" value="NAD(P)-bd_dom_sf"/>
</dbReference>
<evidence type="ECO:0000256" key="1">
    <source>
        <dbReference type="ARBA" id="ARBA00006484"/>
    </source>
</evidence>
<keyword evidence="2" id="KW-0560">Oxidoreductase</keyword>
<dbReference type="EMBL" id="CP098502">
    <property type="protein sequence ID" value="UTI63749.1"/>
    <property type="molecule type" value="Genomic_DNA"/>
</dbReference>
<dbReference type="PROSITE" id="PS00061">
    <property type="entry name" value="ADH_SHORT"/>
    <property type="match status" value="1"/>
</dbReference>
<protein>
    <submittedName>
        <fullName evidence="3">SDR family oxidoreductase</fullName>
    </submittedName>
</protein>
<dbReference type="RefSeq" id="WP_254570471.1">
    <property type="nucleotide sequence ID" value="NZ_CP098502.1"/>
</dbReference>
<dbReference type="Pfam" id="PF13561">
    <property type="entry name" value="adh_short_C2"/>
    <property type="match status" value="1"/>
</dbReference>
<dbReference type="InterPro" id="IPR002347">
    <property type="entry name" value="SDR_fam"/>
</dbReference>
<dbReference type="Proteomes" id="UP001056035">
    <property type="component" value="Chromosome"/>
</dbReference>
<evidence type="ECO:0000313" key="4">
    <source>
        <dbReference type="Proteomes" id="UP001056035"/>
    </source>
</evidence>
<dbReference type="Gene3D" id="3.40.50.720">
    <property type="entry name" value="NAD(P)-binding Rossmann-like Domain"/>
    <property type="match status" value="1"/>
</dbReference>
<dbReference type="PRINTS" id="PR00081">
    <property type="entry name" value="GDHRDH"/>
</dbReference>
<name>A0ABY5DS58_9ACTN</name>
<proteinExistence type="inferred from homology"/>
<dbReference type="PRINTS" id="PR00080">
    <property type="entry name" value="SDRFAMILY"/>
</dbReference>
<evidence type="ECO:0000256" key="2">
    <source>
        <dbReference type="ARBA" id="ARBA00023002"/>
    </source>
</evidence>
<organism evidence="3 4">
    <name type="scientific">Paraconexibacter antarcticus</name>
    <dbReference type="NCBI Taxonomy" id="2949664"/>
    <lineage>
        <taxon>Bacteria</taxon>
        <taxon>Bacillati</taxon>
        <taxon>Actinomycetota</taxon>
        <taxon>Thermoleophilia</taxon>
        <taxon>Solirubrobacterales</taxon>
        <taxon>Paraconexibacteraceae</taxon>
        <taxon>Paraconexibacter</taxon>
    </lineage>
</organism>
<comment type="similarity">
    <text evidence="1">Belongs to the short-chain dehydrogenases/reductases (SDR) family.</text>
</comment>
<evidence type="ECO:0000313" key="3">
    <source>
        <dbReference type="EMBL" id="UTI63749.1"/>
    </source>
</evidence>
<reference evidence="3 4" key="1">
    <citation type="submission" date="2022-06" db="EMBL/GenBank/DDBJ databases">
        <title>Paraconexibacter antarcticus.</title>
        <authorList>
            <person name="Kim C.S."/>
        </authorList>
    </citation>
    <scope>NUCLEOTIDE SEQUENCE [LARGE SCALE GENOMIC DNA]</scope>
    <source>
        <strain evidence="3 4">02-257</strain>
    </source>
</reference>
<dbReference type="PANTHER" id="PTHR42760">
    <property type="entry name" value="SHORT-CHAIN DEHYDROGENASES/REDUCTASES FAMILY MEMBER"/>
    <property type="match status" value="1"/>
</dbReference>
<keyword evidence="4" id="KW-1185">Reference proteome</keyword>
<dbReference type="SUPFAM" id="SSF51735">
    <property type="entry name" value="NAD(P)-binding Rossmann-fold domains"/>
    <property type="match status" value="1"/>
</dbReference>
<dbReference type="CDD" id="cd05233">
    <property type="entry name" value="SDR_c"/>
    <property type="match status" value="1"/>
</dbReference>
<gene>
    <name evidence="3" type="ORF">NBH00_20690</name>
</gene>
<dbReference type="PANTHER" id="PTHR42760:SF133">
    <property type="entry name" value="3-OXOACYL-[ACYL-CARRIER-PROTEIN] REDUCTASE"/>
    <property type="match status" value="1"/>
</dbReference>
<accession>A0ABY5DS58</accession>